<dbReference type="EMBL" id="LSYS01001671">
    <property type="protein sequence ID" value="OPJ87825.1"/>
    <property type="molecule type" value="Genomic_DNA"/>
</dbReference>
<dbReference type="STRING" id="372326.A0A1V4KTW7"/>
<keyword evidence="4" id="KW-1185">Reference proteome</keyword>
<evidence type="ECO:0000256" key="2">
    <source>
        <dbReference type="SAM" id="MobiDB-lite"/>
    </source>
</evidence>
<dbReference type="OrthoDB" id="2125658at2759"/>
<organism evidence="3 4">
    <name type="scientific">Patagioenas fasciata monilis</name>
    <dbReference type="NCBI Taxonomy" id="372326"/>
    <lineage>
        <taxon>Eukaryota</taxon>
        <taxon>Metazoa</taxon>
        <taxon>Chordata</taxon>
        <taxon>Craniata</taxon>
        <taxon>Vertebrata</taxon>
        <taxon>Euteleostomi</taxon>
        <taxon>Archelosauria</taxon>
        <taxon>Archosauria</taxon>
        <taxon>Dinosauria</taxon>
        <taxon>Saurischia</taxon>
        <taxon>Theropoda</taxon>
        <taxon>Coelurosauria</taxon>
        <taxon>Aves</taxon>
        <taxon>Neognathae</taxon>
        <taxon>Neoaves</taxon>
        <taxon>Columbimorphae</taxon>
        <taxon>Columbiformes</taxon>
        <taxon>Columbidae</taxon>
        <taxon>Patagioenas</taxon>
    </lineage>
</organism>
<evidence type="ECO:0000256" key="1">
    <source>
        <dbReference type="SAM" id="Coils"/>
    </source>
</evidence>
<proteinExistence type="predicted"/>
<feature type="compositionally biased region" description="Basic and acidic residues" evidence="2">
    <location>
        <begin position="276"/>
        <end position="286"/>
    </location>
</feature>
<feature type="coiled-coil region" evidence="1">
    <location>
        <begin position="78"/>
        <end position="105"/>
    </location>
</feature>
<feature type="compositionally biased region" description="Pro residues" evidence="2">
    <location>
        <begin position="154"/>
        <end position="163"/>
    </location>
</feature>
<sequence>MSQLGARLEEKRRAIEAQKRRIEAIFAKHRQRLGRSAFLQLHGGDHEDDAGGGEASKDKKQVTFAPPAVPTPRYEAAVAKLSSALDSLQSDMERLSRQQQRLLRDPPGHAWIIPVAKSQGGTVPPPPKGGTPAATKTPGSPSPARKAGGTTPRKTPPPPPAPRSPRRARPVELKLPPLNRVLTPPHDVDTLPHLRRFSPSSVPVQTRCSIHFDDDIGDNGDSGDGDNRAGAVVAKPPPPDSPEPPELGSGGVVDAPRPMGTPRVSGDGTSDASSPGERREVTVTHGDEDEEEEEEEEGLGDSLEGSPTQGGGGRDTRSSMGFFFTWEDNGGTWG</sequence>
<dbReference type="Pfam" id="PF17095">
    <property type="entry name" value="CAMSAP_CC1"/>
    <property type="match status" value="1"/>
</dbReference>
<feature type="compositionally biased region" description="Low complexity" evidence="2">
    <location>
        <begin position="130"/>
        <end position="144"/>
    </location>
</feature>
<dbReference type="Proteomes" id="UP000190648">
    <property type="component" value="Unassembled WGS sequence"/>
</dbReference>
<dbReference type="PANTHER" id="PTHR21595">
    <property type="entry name" value="PATRONIN"/>
    <property type="match status" value="1"/>
</dbReference>
<gene>
    <name evidence="3" type="ORF">AV530_010095</name>
</gene>
<dbReference type="GO" id="GO:0031175">
    <property type="term" value="P:neuron projection development"/>
    <property type="evidence" value="ECO:0007669"/>
    <property type="project" value="InterPro"/>
</dbReference>
<evidence type="ECO:0000313" key="4">
    <source>
        <dbReference type="Proteomes" id="UP000190648"/>
    </source>
</evidence>
<dbReference type="GO" id="GO:0005516">
    <property type="term" value="F:calmodulin binding"/>
    <property type="evidence" value="ECO:0007669"/>
    <property type="project" value="InterPro"/>
</dbReference>
<feature type="coiled-coil region" evidence="1">
    <location>
        <begin position="1"/>
        <end position="28"/>
    </location>
</feature>
<dbReference type="GO" id="GO:0036449">
    <property type="term" value="C:microtubule minus-end"/>
    <property type="evidence" value="ECO:0007669"/>
    <property type="project" value="TreeGrafter"/>
</dbReference>
<feature type="compositionally biased region" description="Acidic residues" evidence="2">
    <location>
        <begin position="287"/>
        <end position="299"/>
    </location>
</feature>
<dbReference type="GO" id="GO:0030507">
    <property type="term" value="F:spectrin binding"/>
    <property type="evidence" value="ECO:0007669"/>
    <property type="project" value="InterPro"/>
</dbReference>
<feature type="compositionally biased region" description="Acidic residues" evidence="2">
    <location>
        <begin position="215"/>
        <end position="224"/>
    </location>
</feature>
<dbReference type="PANTHER" id="PTHR21595:SF2">
    <property type="entry name" value="CALMODULIN-REGULATED SPECTRIN-ASSOCIATED PROTEIN 3"/>
    <property type="match status" value="1"/>
</dbReference>
<feature type="compositionally biased region" description="Pro residues" evidence="2">
    <location>
        <begin position="235"/>
        <end position="245"/>
    </location>
</feature>
<dbReference type="InterPro" id="IPR031372">
    <property type="entry name" value="CAMSAP_CC1"/>
</dbReference>
<keyword evidence="1" id="KW-0175">Coiled coil</keyword>
<comment type="caution">
    <text evidence="3">The sequence shown here is derived from an EMBL/GenBank/DDBJ whole genome shotgun (WGS) entry which is preliminary data.</text>
</comment>
<accession>A0A1V4KTW7</accession>
<dbReference type="InterPro" id="IPR032940">
    <property type="entry name" value="CAMSAP"/>
</dbReference>
<dbReference type="AlphaFoldDB" id="A0A1V4KTW7"/>
<dbReference type="GO" id="GO:0051011">
    <property type="term" value="F:microtubule minus-end binding"/>
    <property type="evidence" value="ECO:0007669"/>
    <property type="project" value="TreeGrafter"/>
</dbReference>
<feature type="compositionally biased region" description="Polar residues" evidence="2">
    <location>
        <begin position="198"/>
        <end position="208"/>
    </location>
</feature>
<reference evidence="3 4" key="1">
    <citation type="submission" date="2016-02" db="EMBL/GenBank/DDBJ databases">
        <title>Band-tailed pigeon sequencing and assembly.</title>
        <authorList>
            <person name="Soares A.E."/>
            <person name="Novak B.J."/>
            <person name="Rice E.S."/>
            <person name="O'Connell B."/>
            <person name="Chang D."/>
            <person name="Weber S."/>
            <person name="Shapiro B."/>
        </authorList>
    </citation>
    <scope>NUCLEOTIDE SEQUENCE [LARGE SCALE GENOMIC DNA]</scope>
    <source>
        <strain evidence="3">BTP2013</strain>
        <tissue evidence="3">Blood</tissue>
    </source>
</reference>
<name>A0A1V4KTW7_PATFA</name>
<evidence type="ECO:0000313" key="3">
    <source>
        <dbReference type="EMBL" id="OPJ87825.1"/>
    </source>
</evidence>
<feature type="region of interest" description="Disordered" evidence="2">
    <location>
        <begin position="116"/>
        <end position="334"/>
    </location>
</feature>
<protein>
    <submittedName>
        <fullName evidence="3">Uncharacterized protein</fullName>
    </submittedName>
</protein>
<feature type="region of interest" description="Disordered" evidence="2">
    <location>
        <begin position="37"/>
        <end position="69"/>
    </location>
</feature>
<dbReference type="GO" id="GO:0031122">
    <property type="term" value="P:cytoplasmic microtubule organization"/>
    <property type="evidence" value="ECO:0007669"/>
    <property type="project" value="TreeGrafter"/>
</dbReference>
<dbReference type="GO" id="GO:0007026">
    <property type="term" value="P:negative regulation of microtubule depolymerization"/>
    <property type="evidence" value="ECO:0007669"/>
    <property type="project" value="TreeGrafter"/>
</dbReference>